<comment type="caution">
    <text evidence="5">The sequence shown here is derived from an EMBL/GenBank/DDBJ whole genome shotgun (WGS) entry which is preliminary data.</text>
</comment>
<reference evidence="5 6" key="1">
    <citation type="submission" date="2020-10" db="EMBL/GenBank/DDBJ databases">
        <authorList>
            <person name="Castelo-Branco R."/>
            <person name="Eusebio N."/>
            <person name="Adriana R."/>
            <person name="Vieira A."/>
            <person name="Brugerolle De Fraissinette N."/>
            <person name="Rezende De Castro R."/>
            <person name="Schneider M.P."/>
            <person name="Vasconcelos V."/>
            <person name="Leao P.N."/>
        </authorList>
    </citation>
    <scope>NUCLEOTIDE SEQUENCE [LARGE SCALE GENOMIC DNA]</scope>
    <source>
        <strain evidence="5 6">LEGE 07299</strain>
    </source>
</reference>
<dbReference type="PROSITE" id="PS50222">
    <property type="entry name" value="EF_HAND_2"/>
    <property type="match status" value="1"/>
</dbReference>
<evidence type="ECO:0000313" key="6">
    <source>
        <dbReference type="Proteomes" id="UP000647836"/>
    </source>
</evidence>
<dbReference type="SUPFAM" id="SSF50978">
    <property type="entry name" value="WD40 repeat-like"/>
    <property type="match status" value="1"/>
</dbReference>
<feature type="repeat" description="WD" evidence="3">
    <location>
        <begin position="347"/>
        <end position="388"/>
    </location>
</feature>
<dbReference type="InterPro" id="IPR019775">
    <property type="entry name" value="WD40_repeat_CS"/>
</dbReference>
<evidence type="ECO:0000259" key="4">
    <source>
        <dbReference type="PROSITE" id="PS50222"/>
    </source>
</evidence>
<dbReference type="InterPro" id="IPR036322">
    <property type="entry name" value="WD40_repeat_dom_sf"/>
</dbReference>
<dbReference type="PROSITE" id="PS50082">
    <property type="entry name" value="WD_REPEATS_2"/>
    <property type="match status" value="7"/>
</dbReference>
<feature type="repeat" description="WD" evidence="3">
    <location>
        <begin position="431"/>
        <end position="472"/>
    </location>
</feature>
<dbReference type="InterPro" id="IPR015943">
    <property type="entry name" value="WD40/YVTN_repeat-like_dom_sf"/>
</dbReference>
<feature type="domain" description="EF-hand" evidence="4">
    <location>
        <begin position="185"/>
        <end position="207"/>
    </location>
</feature>
<dbReference type="RefSeq" id="WP_194043768.1">
    <property type="nucleotide sequence ID" value="NZ_JADEXF010000315.1"/>
</dbReference>
<dbReference type="PROSITE" id="PS00018">
    <property type="entry name" value="EF_HAND_1"/>
    <property type="match status" value="1"/>
</dbReference>
<dbReference type="Proteomes" id="UP000647836">
    <property type="component" value="Unassembled WGS sequence"/>
</dbReference>
<name>A0ABR9TYM2_9NOSO</name>
<feature type="repeat" description="WD" evidence="3">
    <location>
        <begin position="515"/>
        <end position="549"/>
    </location>
</feature>
<dbReference type="CDD" id="cd00200">
    <property type="entry name" value="WD40"/>
    <property type="match status" value="1"/>
</dbReference>
<dbReference type="SUPFAM" id="SSF52129">
    <property type="entry name" value="Caspase-like"/>
    <property type="match status" value="1"/>
</dbReference>
<dbReference type="NCBIfam" id="NF047832">
    <property type="entry name" value="caspase_w_EACC1"/>
    <property type="match status" value="1"/>
</dbReference>
<proteinExistence type="predicted"/>
<dbReference type="Gene3D" id="3.40.50.1460">
    <property type="match status" value="1"/>
</dbReference>
<dbReference type="InterPro" id="IPR018247">
    <property type="entry name" value="EF_Hand_1_Ca_BS"/>
</dbReference>
<dbReference type="InterPro" id="IPR001680">
    <property type="entry name" value="WD40_rpt"/>
</dbReference>
<dbReference type="PROSITE" id="PS00678">
    <property type="entry name" value="WD_REPEATS_1"/>
    <property type="match status" value="4"/>
</dbReference>
<dbReference type="Pfam" id="PF00400">
    <property type="entry name" value="WD40"/>
    <property type="match status" value="7"/>
</dbReference>
<evidence type="ECO:0000256" key="1">
    <source>
        <dbReference type="ARBA" id="ARBA00022574"/>
    </source>
</evidence>
<dbReference type="Gene3D" id="2.130.10.10">
    <property type="entry name" value="YVTN repeat-like/Quinoprotein amine dehydrogenase"/>
    <property type="match status" value="3"/>
</dbReference>
<accession>A0ABR9TYM2</accession>
<feature type="repeat" description="WD" evidence="3">
    <location>
        <begin position="300"/>
        <end position="341"/>
    </location>
</feature>
<keyword evidence="6" id="KW-1185">Reference proteome</keyword>
<sequence>MAKKVALLIGVSEYEAGLPLVPTADKDVKAMQRVLENPLLGSFDKVEALVNPDLMTMQIAIQKLFADCKKEDFTFLFFSGHGITDDHDGRLYLATRSTRKDAFHSTAVPANFVQDIMKKSPSRQQVVILDCCYSGAFAVDWQAKPTCEGCALLASSTAARQSFEAEEAGIYTHYIVEGIETGAADRDKNGRITIDELHEYAKEKVQAIRPTMKPEIQTFKEGYKIAIAKAPNTKESSRVPIVKTPTNKTQGWRCIYTLTDHSDTVNSVAISPDGQILASGSADQTIKIWNLKTGTLLETLEGHSHTVNSVVISPNGQILASGSADKTIKIWNLNTRKLVRNLGTWFSTAHSDSVYSLGITPDNQTLISGSRDHTIKLWNLTTGKEIGRLPEDSWAASSLAITPNGQAIASDSLDRTIKLFSLDTKELLQTFAGNSNLVWAIAISPDGKTLASGSQEHTVKLWNLNTGKLLHTLTDHSKPIHSITFSLNGQILASGSYDNTIKLWNVENWELICTLSGHSDGVNFVAFSSDCMTLASGSDDKTVKIWQLC</sequence>
<dbReference type="PRINTS" id="PR00320">
    <property type="entry name" value="GPROTEINBRPT"/>
</dbReference>
<protein>
    <submittedName>
        <fullName evidence="5">Caspase family protein</fullName>
    </submittedName>
</protein>
<evidence type="ECO:0000313" key="5">
    <source>
        <dbReference type="EMBL" id="MBE9105532.1"/>
    </source>
</evidence>
<keyword evidence="1 3" id="KW-0853">WD repeat</keyword>
<feature type="repeat" description="WD" evidence="3">
    <location>
        <begin position="473"/>
        <end position="514"/>
    </location>
</feature>
<evidence type="ECO:0000256" key="3">
    <source>
        <dbReference type="PROSITE-ProRule" id="PRU00221"/>
    </source>
</evidence>
<keyword evidence="2" id="KW-0677">Repeat</keyword>
<dbReference type="EMBL" id="JADEXF010000315">
    <property type="protein sequence ID" value="MBE9105532.1"/>
    <property type="molecule type" value="Genomic_DNA"/>
</dbReference>
<feature type="repeat" description="WD" evidence="3">
    <location>
        <begin position="389"/>
        <end position="430"/>
    </location>
</feature>
<feature type="repeat" description="WD" evidence="3">
    <location>
        <begin position="258"/>
        <end position="299"/>
    </location>
</feature>
<evidence type="ECO:0000256" key="2">
    <source>
        <dbReference type="ARBA" id="ARBA00022737"/>
    </source>
</evidence>
<dbReference type="InterPro" id="IPR029030">
    <property type="entry name" value="Caspase-like_dom_sf"/>
</dbReference>
<dbReference type="Pfam" id="PF00656">
    <property type="entry name" value="Peptidase_C14"/>
    <property type="match status" value="1"/>
</dbReference>
<dbReference type="InterPro" id="IPR011600">
    <property type="entry name" value="Pept_C14_caspase"/>
</dbReference>
<dbReference type="PANTHER" id="PTHR22847:SF637">
    <property type="entry name" value="WD REPEAT DOMAIN 5B"/>
    <property type="match status" value="1"/>
</dbReference>
<dbReference type="PANTHER" id="PTHR22847">
    <property type="entry name" value="WD40 REPEAT PROTEIN"/>
    <property type="match status" value="1"/>
</dbReference>
<dbReference type="SMART" id="SM00320">
    <property type="entry name" value="WD40"/>
    <property type="match status" value="7"/>
</dbReference>
<organism evidence="5 6">
    <name type="scientific">Nostoc cf. edaphicum LEGE 07299</name>
    <dbReference type="NCBI Taxonomy" id="2777974"/>
    <lineage>
        <taxon>Bacteria</taxon>
        <taxon>Bacillati</taxon>
        <taxon>Cyanobacteriota</taxon>
        <taxon>Cyanophyceae</taxon>
        <taxon>Nostocales</taxon>
        <taxon>Nostocaceae</taxon>
        <taxon>Nostoc</taxon>
    </lineage>
</organism>
<dbReference type="PROSITE" id="PS50294">
    <property type="entry name" value="WD_REPEATS_REGION"/>
    <property type="match status" value="6"/>
</dbReference>
<dbReference type="InterPro" id="IPR020472">
    <property type="entry name" value="WD40_PAC1"/>
</dbReference>
<dbReference type="InterPro" id="IPR002048">
    <property type="entry name" value="EF_hand_dom"/>
</dbReference>
<gene>
    <name evidence="5" type="ORF">IQ229_11430</name>
</gene>